<dbReference type="KEGG" id="rarg:115753810"/>
<dbReference type="AlphaFoldDB" id="A0A8B8QQE2"/>
<keyword evidence="6" id="KW-1185">Reference proteome</keyword>
<keyword evidence="3" id="KW-1133">Transmembrane helix</keyword>
<dbReference type="PANTHER" id="PTHR24096:SF337">
    <property type="entry name" value="4-COUMARATE--COA LIGASE"/>
    <property type="match status" value="1"/>
</dbReference>
<dbReference type="InterPro" id="IPR000873">
    <property type="entry name" value="AMP-dep_synth/lig_dom"/>
</dbReference>
<protein>
    <submittedName>
        <fullName evidence="7">Probable CoA ligase CCL5</fullName>
    </submittedName>
</protein>
<gene>
    <name evidence="7" type="primary">LOC115753810</name>
</gene>
<dbReference type="InterPro" id="IPR045851">
    <property type="entry name" value="AMP-bd_C_sf"/>
</dbReference>
<evidence type="ECO:0000256" key="3">
    <source>
        <dbReference type="SAM" id="Phobius"/>
    </source>
</evidence>
<dbReference type="Pfam" id="PF13193">
    <property type="entry name" value="AMP-binding_C"/>
    <property type="match status" value="1"/>
</dbReference>
<dbReference type="CDD" id="cd05904">
    <property type="entry name" value="4CL"/>
    <property type="match status" value="1"/>
</dbReference>
<feature type="transmembrane region" description="Helical" evidence="3">
    <location>
        <begin position="371"/>
        <end position="392"/>
    </location>
</feature>
<keyword evidence="2 7" id="KW-0436">Ligase</keyword>
<dbReference type="Gene3D" id="3.40.50.12780">
    <property type="entry name" value="N-terminal domain of ligase-like"/>
    <property type="match status" value="1"/>
</dbReference>
<keyword evidence="3" id="KW-0472">Membrane</keyword>
<dbReference type="Gene3D" id="3.30.300.30">
    <property type="match status" value="1"/>
</dbReference>
<comment type="similarity">
    <text evidence="1">Belongs to the ATP-dependent AMP-binding enzyme family.</text>
</comment>
<reference evidence="7" key="1">
    <citation type="submission" date="2025-08" db="UniProtKB">
        <authorList>
            <consortium name="RefSeq"/>
        </authorList>
    </citation>
    <scope>IDENTIFICATION</scope>
    <source>
        <tissue evidence="7">Leaf</tissue>
    </source>
</reference>
<evidence type="ECO:0000256" key="1">
    <source>
        <dbReference type="ARBA" id="ARBA00006432"/>
    </source>
</evidence>
<evidence type="ECO:0000259" key="4">
    <source>
        <dbReference type="Pfam" id="PF00501"/>
    </source>
</evidence>
<organism evidence="6 7">
    <name type="scientific">Rhodamnia argentea</name>
    <dbReference type="NCBI Taxonomy" id="178133"/>
    <lineage>
        <taxon>Eukaryota</taxon>
        <taxon>Viridiplantae</taxon>
        <taxon>Streptophyta</taxon>
        <taxon>Embryophyta</taxon>
        <taxon>Tracheophyta</taxon>
        <taxon>Spermatophyta</taxon>
        <taxon>Magnoliopsida</taxon>
        <taxon>eudicotyledons</taxon>
        <taxon>Gunneridae</taxon>
        <taxon>Pentapetalae</taxon>
        <taxon>rosids</taxon>
        <taxon>malvids</taxon>
        <taxon>Myrtales</taxon>
        <taxon>Myrtaceae</taxon>
        <taxon>Myrtoideae</taxon>
        <taxon>Myrteae</taxon>
        <taxon>Australasian group</taxon>
        <taxon>Rhodamnia</taxon>
    </lineage>
</organism>
<accession>A0A8B8QQE2</accession>
<dbReference type="GeneID" id="115753810"/>
<feature type="domain" description="AMP-binding enzyme C-terminal" evidence="5">
    <location>
        <begin position="584"/>
        <end position="659"/>
    </location>
</feature>
<dbReference type="GO" id="GO:0016405">
    <property type="term" value="F:CoA-ligase activity"/>
    <property type="evidence" value="ECO:0007669"/>
    <property type="project" value="TreeGrafter"/>
</dbReference>
<sequence length="677" mass="74651">MRSMIIKEGFLFASLGTVQEASDMNLLKVLEDSKDLFPTLEPAAQTYMCCPFPNRLTRTMMFTMTNLNSVGHKRQWRWLKYVASAFEQPPKEISKPLRVLAIFELGVVNMSVEEGWSIPNEETRKRGRSVHRTGCFDPRTGIYNSLFELNEHQKIPTNPDLDVASYVLSQFPHALAESRVALIDAATNCRITYAQLHRSIRSLAYGLYHALGIRKGDVVFLLAPNSLLYPTMCLAILSIGAILTPANPVNTTLEIAKQVADSGAKIAISAPEELHKLIPTKVPTMLTTKALDGDLLSVEELIECCDPIDFPQERPTQSDTAAVLYSSGTTGTSKGVILTHANFISVVTLLNWSVRASSSQDDVFLCFIPMFHIYGLAFFGLGLFCSGITTVVMQRFDFQTMLDAIKVHQVNNIPAVPPVILTLVKHASNMKCDLSSLRRVGSGAAPLSKEVTDGFREKFPWVELRQGYGLTESSGAANFFATDEEAKAHSGSCGSLIPNFSAKIVNIETGSPLPPNIEGELWLRGPTIMKGYLRNEEATTATLDPEGWLMTGDLSYFDEDGYLYIVDRIKELIKHNGYQVAPAELEALLLSHPEIVDAAVIPLEDEEAGQVPMAYVVRASGSELTENQVIRFIADQVAPYKKVRRVGFISTIPKSAAGKILRKQLISQTQQQLISSL</sequence>
<name>A0A8B8QQE2_9MYRT</name>
<dbReference type="RefSeq" id="XP_030548492.2">
    <property type="nucleotide sequence ID" value="XM_030692632.2"/>
</dbReference>
<dbReference type="InterPro" id="IPR020845">
    <property type="entry name" value="AMP-binding_CS"/>
</dbReference>
<dbReference type="InterPro" id="IPR025110">
    <property type="entry name" value="AMP-bd_C"/>
</dbReference>
<keyword evidence="3" id="KW-0812">Transmembrane</keyword>
<dbReference type="PROSITE" id="PS00455">
    <property type="entry name" value="AMP_BINDING"/>
    <property type="match status" value="1"/>
</dbReference>
<dbReference type="PANTHER" id="PTHR24096">
    <property type="entry name" value="LONG-CHAIN-FATTY-ACID--COA LIGASE"/>
    <property type="match status" value="1"/>
</dbReference>
<dbReference type="SUPFAM" id="SSF56801">
    <property type="entry name" value="Acetyl-CoA synthetase-like"/>
    <property type="match status" value="1"/>
</dbReference>
<feature type="domain" description="AMP-dependent synthetase/ligase" evidence="4">
    <location>
        <begin position="178"/>
        <end position="533"/>
    </location>
</feature>
<dbReference type="GO" id="GO:0005524">
    <property type="term" value="F:ATP binding"/>
    <property type="evidence" value="ECO:0007669"/>
    <property type="project" value="UniProtKB-KW"/>
</dbReference>
<dbReference type="InterPro" id="IPR042099">
    <property type="entry name" value="ANL_N_sf"/>
</dbReference>
<evidence type="ECO:0000313" key="7">
    <source>
        <dbReference type="RefSeq" id="XP_030548492.2"/>
    </source>
</evidence>
<dbReference type="Pfam" id="PF00501">
    <property type="entry name" value="AMP-binding"/>
    <property type="match status" value="1"/>
</dbReference>
<proteinExistence type="inferred from homology"/>
<evidence type="ECO:0000259" key="5">
    <source>
        <dbReference type="Pfam" id="PF13193"/>
    </source>
</evidence>
<evidence type="ECO:0000313" key="6">
    <source>
        <dbReference type="Proteomes" id="UP000827889"/>
    </source>
</evidence>
<evidence type="ECO:0000256" key="2">
    <source>
        <dbReference type="ARBA" id="ARBA00022598"/>
    </source>
</evidence>
<dbReference type="Proteomes" id="UP000827889">
    <property type="component" value="Chromosome 5"/>
</dbReference>